<name>A0A454XZT4_PRIPA</name>
<reference evidence="1" key="2">
    <citation type="submission" date="2022-06" db="UniProtKB">
        <authorList>
            <consortium name="EnsemblMetazoa"/>
        </authorList>
    </citation>
    <scope>IDENTIFICATION</scope>
    <source>
        <strain evidence="1">PS312</strain>
    </source>
</reference>
<accession>A0A454XZT4</accession>
<reference evidence="2" key="1">
    <citation type="journal article" date="2008" name="Nat. Genet.">
        <title>The Pristionchus pacificus genome provides a unique perspective on nematode lifestyle and parasitism.</title>
        <authorList>
            <person name="Dieterich C."/>
            <person name="Clifton S.W."/>
            <person name="Schuster L.N."/>
            <person name="Chinwalla A."/>
            <person name="Delehaunty K."/>
            <person name="Dinkelacker I."/>
            <person name="Fulton L."/>
            <person name="Fulton R."/>
            <person name="Godfrey J."/>
            <person name="Minx P."/>
            <person name="Mitreva M."/>
            <person name="Roeseler W."/>
            <person name="Tian H."/>
            <person name="Witte H."/>
            <person name="Yang S.P."/>
            <person name="Wilson R.K."/>
            <person name="Sommer R.J."/>
        </authorList>
    </citation>
    <scope>NUCLEOTIDE SEQUENCE [LARGE SCALE GENOMIC DNA]</scope>
    <source>
        <strain evidence="2">PS312</strain>
    </source>
</reference>
<evidence type="ECO:0000313" key="2">
    <source>
        <dbReference type="Proteomes" id="UP000005239"/>
    </source>
</evidence>
<proteinExistence type="predicted"/>
<dbReference type="AlphaFoldDB" id="A0A454XZT4"/>
<organism evidence="1 2">
    <name type="scientific">Pristionchus pacificus</name>
    <name type="common">Parasitic nematode worm</name>
    <dbReference type="NCBI Taxonomy" id="54126"/>
    <lineage>
        <taxon>Eukaryota</taxon>
        <taxon>Metazoa</taxon>
        <taxon>Ecdysozoa</taxon>
        <taxon>Nematoda</taxon>
        <taxon>Chromadorea</taxon>
        <taxon>Rhabditida</taxon>
        <taxon>Rhabditina</taxon>
        <taxon>Diplogasteromorpha</taxon>
        <taxon>Diplogasteroidea</taxon>
        <taxon>Neodiplogasteridae</taxon>
        <taxon>Pristionchus</taxon>
    </lineage>
</organism>
<protein>
    <submittedName>
        <fullName evidence="1">Uncharacterized protein</fullName>
    </submittedName>
</protein>
<evidence type="ECO:0000313" key="1">
    <source>
        <dbReference type="EnsemblMetazoa" id="PPA42296.1"/>
    </source>
</evidence>
<gene>
    <name evidence="1" type="primary">WBGene00280665</name>
</gene>
<accession>A0A8R1YZI7</accession>
<keyword evidence="2" id="KW-1185">Reference proteome</keyword>
<sequence length="126" mass="14827">MTYRFLHTLLEKMQKTFPSYAAFPQDRKENYVLITVETFPAASRIEEFAVDENGKFKPTQTLTNIRIEKNRDDNSIVTLEHNGARTQQAFHEWHKMRHGCPRNTMYPLLTCDEGYLLAVEDIILFE</sequence>
<dbReference type="Proteomes" id="UP000005239">
    <property type="component" value="Unassembled WGS sequence"/>
</dbReference>
<dbReference type="EnsemblMetazoa" id="PPA42296.1">
    <property type="protein sequence ID" value="PPA42296.1"/>
    <property type="gene ID" value="WBGene00280665"/>
</dbReference>